<evidence type="ECO:0000256" key="2">
    <source>
        <dbReference type="SAM" id="Phobius"/>
    </source>
</evidence>
<keyword evidence="2" id="KW-1133">Transmembrane helix</keyword>
<gene>
    <name evidence="3" type="ORF">Back2_05580</name>
</gene>
<keyword evidence="2" id="KW-0812">Transmembrane</keyword>
<evidence type="ECO:0000256" key="1">
    <source>
        <dbReference type="SAM" id="MobiDB-lite"/>
    </source>
</evidence>
<keyword evidence="4" id="KW-1185">Reference proteome</keyword>
<accession>A0A3G9IRL7</accession>
<keyword evidence="2" id="KW-0472">Membrane</keyword>
<sequence length="161" mass="18134">MTALDRARDDLANDRAWKARDRVAGRLCNVCDVETMTLLAEIHLHMKDYPAAGAMFFALGADDATARRAISAWEVNTPDPLERWRSLPRMVRVHETDRVRVLRESVGQDRPELRQPQPHWRPGPPTWDDRLIEVGCGLLVLMVIAVFIVGLATIAVFVATP</sequence>
<dbReference type="OrthoDB" id="4464900at2"/>
<dbReference type="Proteomes" id="UP000271573">
    <property type="component" value="Chromosome"/>
</dbReference>
<dbReference type="EMBL" id="AP019307">
    <property type="protein sequence ID" value="BBH16271.1"/>
    <property type="molecule type" value="Genomic_DNA"/>
</dbReference>
<evidence type="ECO:0000313" key="4">
    <source>
        <dbReference type="Proteomes" id="UP000271573"/>
    </source>
</evidence>
<dbReference type="Pfam" id="PF20225">
    <property type="entry name" value="DUF6584"/>
    <property type="match status" value="1"/>
</dbReference>
<dbReference type="AlphaFoldDB" id="A0A3G9IRL7"/>
<dbReference type="KEGG" id="nbe:Back2_05580"/>
<dbReference type="RefSeq" id="WP_125566554.1">
    <property type="nucleotide sequence ID" value="NZ_AP019307.1"/>
</dbReference>
<organism evidence="3 4">
    <name type="scientific">Nocardioides baekrokdamisoli</name>
    <dbReference type="NCBI Taxonomy" id="1804624"/>
    <lineage>
        <taxon>Bacteria</taxon>
        <taxon>Bacillati</taxon>
        <taxon>Actinomycetota</taxon>
        <taxon>Actinomycetes</taxon>
        <taxon>Propionibacteriales</taxon>
        <taxon>Nocardioidaceae</taxon>
        <taxon>Nocardioides</taxon>
    </lineage>
</organism>
<protein>
    <submittedName>
        <fullName evidence="3">Uncharacterized protein</fullName>
    </submittedName>
</protein>
<proteinExistence type="predicted"/>
<dbReference type="InterPro" id="IPR046491">
    <property type="entry name" value="DUF6584"/>
</dbReference>
<evidence type="ECO:0000313" key="3">
    <source>
        <dbReference type="EMBL" id="BBH16271.1"/>
    </source>
</evidence>
<name>A0A3G9IRL7_9ACTN</name>
<reference evidence="3 4" key="1">
    <citation type="submission" date="2018-11" db="EMBL/GenBank/DDBJ databases">
        <title>Complete genome sequence of Nocardioides baekrokdamisoli strain KCTC 39748.</title>
        <authorList>
            <person name="Kang S.W."/>
            <person name="Lee K.C."/>
            <person name="Kim K.K."/>
            <person name="Kim J.S."/>
            <person name="Kim D.S."/>
            <person name="Ko S.H."/>
            <person name="Yang S.H."/>
            <person name="Shin Y.K."/>
            <person name="Lee J.S."/>
        </authorList>
    </citation>
    <scope>NUCLEOTIDE SEQUENCE [LARGE SCALE GENOMIC DNA]</scope>
    <source>
        <strain evidence="3 4">KCTC 39748</strain>
    </source>
</reference>
<feature type="region of interest" description="Disordered" evidence="1">
    <location>
        <begin position="105"/>
        <end position="124"/>
    </location>
</feature>
<feature type="transmembrane region" description="Helical" evidence="2">
    <location>
        <begin position="138"/>
        <end position="159"/>
    </location>
</feature>